<dbReference type="Gene3D" id="1.10.260.40">
    <property type="entry name" value="lambda repressor-like DNA-binding domains"/>
    <property type="match status" value="1"/>
</dbReference>
<dbReference type="SMART" id="SM00530">
    <property type="entry name" value="HTH_XRE"/>
    <property type="match status" value="1"/>
</dbReference>
<evidence type="ECO:0000259" key="2">
    <source>
        <dbReference type="PROSITE" id="PS50943"/>
    </source>
</evidence>
<dbReference type="Pfam" id="PF01381">
    <property type="entry name" value="HTH_3"/>
    <property type="match status" value="1"/>
</dbReference>
<accession>A0ABV5G846</accession>
<dbReference type="InterPro" id="IPR001387">
    <property type="entry name" value="Cro/C1-type_HTH"/>
</dbReference>
<dbReference type="SUPFAM" id="SSF47413">
    <property type="entry name" value="lambda repressor-like DNA-binding domains"/>
    <property type="match status" value="1"/>
</dbReference>
<sequence length="69" mass="7916">MRNQLRVLRTDREVSQAQLAAALGVSRQTINAIENDRYDPSLPLAFALARFFAQPIEEIFHDDPKPTEY</sequence>
<dbReference type="PANTHER" id="PTHR46558:SF4">
    <property type="entry name" value="DNA-BIDING PHAGE PROTEIN"/>
    <property type="match status" value="1"/>
</dbReference>
<reference evidence="3 4" key="1">
    <citation type="submission" date="2024-09" db="EMBL/GenBank/DDBJ databases">
        <authorList>
            <person name="Sun Q."/>
            <person name="Mori K."/>
        </authorList>
    </citation>
    <scope>NUCLEOTIDE SEQUENCE [LARGE SCALE GENOMIC DNA]</scope>
    <source>
        <strain evidence="3 4">CCM 7609</strain>
    </source>
</reference>
<evidence type="ECO:0000313" key="3">
    <source>
        <dbReference type="EMBL" id="MFB9074593.1"/>
    </source>
</evidence>
<evidence type="ECO:0000256" key="1">
    <source>
        <dbReference type="ARBA" id="ARBA00023125"/>
    </source>
</evidence>
<dbReference type="EMBL" id="JBHMFI010000002">
    <property type="protein sequence ID" value="MFB9074593.1"/>
    <property type="molecule type" value="Genomic_DNA"/>
</dbReference>
<protein>
    <submittedName>
        <fullName evidence="3">Helix-turn-helix transcriptional regulator</fullName>
    </submittedName>
</protein>
<keyword evidence="1" id="KW-0238">DNA-binding</keyword>
<keyword evidence="4" id="KW-1185">Reference proteome</keyword>
<dbReference type="CDD" id="cd00093">
    <property type="entry name" value="HTH_XRE"/>
    <property type="match status" value="1"/>
</dbReference>
<evidence type="ECO:0000313" key="4">
    <source>
        <dbReference type="Proteomes" id="UP001589575"/>
    </source>
</evidence>
<dbReference type="PANTHER" id="PTHR46558">
    <property type="entry name" value="TRACRIPTIONAL REGULATORY PROTEIN-RELATED-RELATED"/>
    <property type="match status" value="1"/>
</dbReference>
<proteinExistence type="predicted"/>
<organism evidence="3 4">
    <name type="scientific">Citricoccus parietis</name>
    <dbReference type="NCBI Taxonomy" id="592307"/>
    <lineage>
        <taxon>Bacteria</taxon>
        <taxon>Bacillati</taxon>
        <taxon>Actinomycetota</taxon>
        <taxon>Actinomycetes</taxon>
        <taxon>Micrococcales</taxon>
        <taxon>Micrococcaceae</taxon>
        <taxon>Citricoccus</taxon>
    </lineage>
</organism>
<dbReference type="Proteomes" id="UP001589575">
    <property type="component" value="Unassembled WGS sequence"/>
</dbReference>
<comment type="caution">
    <text evidence="3">The sequence shown here is derived from an EMBL/GenBank/DDBJ whole genome shotgun (WGS) entry which is preliminary data.</text>
</comment>
<feature type="domain" description="HTH cro/C1-type" evidence="2">
    <location>
        <begin position="5"/>
        <end position="59"/>
    </location>
</feature>
<gene>
    <name evidence="3" type="ORF">ACFFX0_26745</name>
</gene>
<name>A0ABV5G846_9MICC</name>
<dbReference type="RefSeq" id="WP_378040220.1">
    <property type="nucleotide sequence ID" value="NZ_JBHLWH010000011.1"/>
</dbReference>
<dbReference type="PROSITE" id="PS50943">
    <property type="entry name" value="HTH_CROC1"/>
    <property type="match status" value="1"/>
</dbReference>
<dbReference type="InterPro" id="IPR010982">
    <property type="entry name" value="Lambda_DNA-bd_dom_sf"/>
</dbReference>